<evidence type="ECO:0000256" key="1">
    <source>
        <dbReference type="SAM" id="MobiDB-lite"/>
    </source>
</evidence>
<feature type="region of interest" description="Disordered" evidence="1">
    <location>
        <begin position="1348"/>
        <end position="1389"/>
    </location>
</feature>
<protein>
    <submittedName>
        <fullName evidence="3">Uncharacterized protein LOC113499951</fullName>
    </submittedName>
</protein>
<feature type="region of interest" description="Disordered" evidence="1">
    <location>
        <begin position="457"/>
        <end position="487"/>
    </location>
</feature>
<gene>
    <name evidence="3" type="primary">LOC113499951</name>
</gene>
<name>A0A7E5W783_TRINI</name>
<feature type="compositionally biased region" description="Basic and acidic residues" evidence="1">
    <location>
        <begin position="457"/>
        <end position="470"/>
    </location>
</feature>
<dbReference type="KEGG" id="tnl:113499951"/>
<dbReference type="GeneID" id="113499951"/>
<dbReference type="InParanoid" id="A0A7E5W783"/>
<dbReference type="OrthoDB" id="6926004at2759"/>
<feature type="compositionally biased region" description="Polar residues" evidence="1">
    <location>
        <begin position="2354"/>
        <end position="2371"/>
    </location>
</feature>
<feature type="region of interest" description="Disordered" evidence="1">
    <location>
        <begin position="2531"/>
        <end position="2554"/>
    </location>
</feature>
<dbReference type="RefSeq" id="XP_026736362.1">
    <property type="nucleotide sequence ID" value="XM_026880561.1"/>
</dbReference>
<organism evidence="2 3">
    <name type="scientific">Trichoplusia ni</name>
    <name type="common">Cabbage looper</name>
    <dbReference type="NCBI Taxonomy" id="7111"/>
    <lineage>
        <taxon>Eukaryota</taxon>
        <taxon>Metazoa</taxon>
        <taxon>Ecdysozoa</taxon>
        <taxon>Arthropoda</taxon>
        <taxon>Hexapoda</taxon>
        <taxon>Insecta</taxon>
        <taxon>Pterygota</taxon>
        <taxon>Neoptera</taxon>
        <taxon>Endopterygota</taxon>
        <taxon>Lepidoptera</taxon>
        <taxon>Glossata</taxon>
        <taxon>Ditrysia</taxon>
        <taxon>Noctuoidea</taxon>
        <taxon>Noctuidae</taxon>
        <taxon>Plusiinae</taxon>
        <taxon>Trichoplusia</taxon>
    </lineage>
</organism>
<evidence type="ECO:0000313" key="3">
    <source>
        <dbReference type="RefSeq" id="XP_026736362.1"/>
    </source>
</evidence>
<feature type="region of interest" description="Disordered" evidence="1">
    <location>
        <begin position="2340"/>
        <end position="2415"/>
    </location>
</feature>
<accession>A0A7E5W783</accession>
<evidence type="ECO:0000313" key="2">
    <source>
        <dbReference type="Proteomes" id="UP000322000"/>
    </source>
</evidence>
<feature type="region of interest" description="Disordered" evidence="1">
    <location>
        <begin position="2245"/>
        <end position="2265"/>
    </location>
</feature>
<keyword evidence="2" id="KW-1185">Reference proteome</keyword>
<dbReference type="Proteomes" id="UP000322000">
    <property type="component" value="Chromosome 13"/>
</dbReference>
<proteinExistence type="predicted"/>
<feature type="compositionally biased region" description="Polar residues" evidence="1">
    <location>
        <begin position="2444"/>
        <end position="2457"/>
    </location>
</feature>
<reference evidence="3" key="1">
    <citation type="submission" date="2025-08" db="UniProtKB">
        <authorList>
            <consortium name="RefSeq"/>
        </authorList>
    </citation>
    <scope>IDENTIFICATION</scope>
</reference>
<sequence length="2680" mass="303870">MNDIVDVNIDGFRVLHQEKEDNQIKELETNVHDNIIQGIDKTLQKIPLPPSKKKQVMKGLQDTAENILKQPITDDLRELMIEGFHKAIDEMPLTQDEKNTLKSELSDMVVKNIESYETQKAAVKASAPLSKKDDIRRFSYRPIEVDENEVKSKILQDIDRKIERSLTPHENRAEIQQEIKNMATKTFENQLNDEVVDAVKDGIVNIIDNTSLTAQKKNEIKHELAEVVDEHIDVLVGSVKDKEQNQIKELETNVHDNIMQGIETTVQKAPLSTAKKNQVMKGLHQTANKVMKQPLTSDFKEDMVKGFNETLDGMPLDQNIKSNLKSELTDMVSENVDSYETKKEAIKAKSPFKNDRRCSFMPTKEVDENETKNNILLGMDKKVDETLLPDENKTEIKNELRQMATEVFQAPLTTDAADAVKNYIASIVYDSNLPEETKPKLIDELTDVVDENMEKLRASDRAKGTREDGNKYGQTKRKSVSKTMPPGQVTKKIREPVLPEIKVDTSLMEELEDVFDKQELDPNLITGLQGDVIKTLEDLVVRSDGNDEEAKSAVINKIMQTTNLSEQQADELATALIGRAKEMKLLAKTSDSEEYDRETFEKSSKAPNGRIADLSDKEFMDSPESLLVSDENVYLIDGVPFDAGDQETVDVYGIKTKGLPVYKQPAPSEGATLPTKGNIDDFRANIRDEETKQIDELETKLHDDLIQGIENSVQKTQLPSTKKKQVMKRLQETTDNILQHPFNDNIREDIIDGFNKALDDIPINKDVKNNLKSELSQLIDHAVDSYESDKEAIKSSIPYKQQEKAMYNYRPKKADSEAEVKNNILQDVDLKIQQSLLPEENRADVQKQFWNMATKEFNKPLNDNVVSAVKDGIVNIIEGTPLPQSKKTELENEMNDIVDVNIDGFRVLHQEKEDNQIKELETNVHDNIIQGIDKTLQKIPLPPSKKKQVMKGLQDTAENILKQPITDDLRELMIEGFHKAIDEMPLTQDEKNTLKSELSDMVVKNIESYETQKAAVKASAPLSKKDDIRRFSYRPIEVDENEVKSKILQDIDRKIERSLTPHENRAEIQQEIRNMATKKFENQLNDEVVDAVKDGIVNIIDNTSLTAQKKNEIKHELAEVVDEHIDVLVGSVKDKEQNQIKELETNVHDNIMQGIETTVQKAPLSTAKKNQVMKGLHQTANEVMKQPLTSDFKEDMVKGFNETLDGMPLDQNIKSNLKSELTDMVSENVDSYETKKEAIKAKSPFKNDRRCSFMPTKEVDENETKNNILLGMDKKVDETLLPDENKTEIKNELRQMATEVFQAPLTTDTADAVKNYIASIVYDSNLPEETKPKLIDELTDVVDENMEKLRASDRAKGTRDDGNKYGQTKRKSVSQSKPPRQVKKKQRESVLPQIQIDTSLMEELEDVFDKQELDPNLITGLQGDVIKTLEDLVVRSDGNDEEAKSAVISKIMQTTNLTEQQADELATALIGRAKEMKLLAKTSDSEEYDREILEKSAKASKGRITDLSDKEFMDSPESLMVRDENVYLIDGIPYDAGDQETVDVYEIKTKGLPENKKPATILKSQLKEAMSTTIGEVIDKSPIPTEEKSTLKTHLTDQLDVRLEKSPITKKKHINEVKDAIIRDTRNIIDESPISPENKDLIKAKLIDLFNKDVATISEKWNDVDFIEHQGQKAAIAKLTSKENADIVTNCIKTWMGGIPVTLNENVKDPFIKALAADIIDRQKYLQINPIAQSSPPEELEHLKYQIYKPLCKTVNPNALVQFLKSANKLLKLLKASDILKQPIKRVRKKDDQKLESDIKYQVNDWVDTLPVTIRNDDEKKDLDTKTGALIATLKEMVQRGNADEMKEAAKAYMYDIPIENELKSNDAFMDEKAAELVENITSLPKKRGKDRQYGMSFNGLTDFVDNWIVNIHIDDETKSEAEIEKMKKDIAYELIHKIGEMNVDPEIFNDEAMYEDVLRDELNGLLEDLSISDQNLGDLKEDLIDKVKEAQHRAKDEVIGQNYKRNLRNNISSILPDPRTATAEEQATMEVLKDQLADAFINLHFSGNDEELKGKLKNKISSEINKFCNDYLQSHPGESIDSNKLQRDLFNALVQVPLPPEDSMKYEVEQVRIRDEINEWVKGLPLEPQTPQAVLTRNKMIYVLSKKLFDIEIEITDSQAIPAMRKEIQRFLKKLPLRPGEDQNIETFCNDLIARLKSSEISRKYSESSYIAFDEYGRPCMGGRPSTAGSRPCPAGRPCTISRPSTAGRPCPARAGMAGRPSLRGAPMAGMAGTDNMCPYYRNLLEKQQSTPPPKPPCYGQTSTPYPPCTLNSEDVAHLERIRERSCLAPKCLSSFVRPKRSTGVGPRPIDAGSQTVLNPVSSQKANQPSPYCPSSLRDPTRTCPGMPASTSNQSSYQDRRTTLTGTPIETDSRGEVQPNIMVNEYYWDTPQAPPKGPEPVSQRPSRAQAQPSFPQNMPCDDVCPSPAMKSQRCPHCAQQKYYQMPQDKSSHGSLPCSRPTWKPWTPSINPISPPCQSTPLSSPGMSFRYNNENRVPRRDGLQDQTSCSRPYRKERVIELGSLDDLSRPRPKKRNDNNFDWSYAKFSDDDNFWGTPCMRRVILDEGIDEPILMEREKREERVRCNCKERLVPKCDPRGPTRSYNQPPHQSRNEESNTLKRCSKCCGIHCPYPSYLYFRQ</sequence>
<feature type="region of interest" description="Disordered" evidence="1">
    <location>
        <begin position="2430"/>
        <end position="2457"/>
    </location>
</feature>
<feature type="compositionally biased region" description="Polar residues" evidence="1">
    <location>
        <begin position="2390"/>
        <end position="2411"/>
    </location>
</feature>
<feature type="compositionally biased region" description="Basic and acidic residues" evidence="1">
    <location>
        <begin position="1348"/>
        <end position="1363"/>
    </location>
</feature>